<dbReference type="InterPro" id="IPR036719">
    <property type="entry name" value="Neuro-gated_channel_TM_sf"/>
</dbReference>
<dbReference type="AlphaFoldDB" id="A0A8C7YPQ7"/>
<dbReference type="SUPFAM" id="SSF90112">
    <property type="entry name" value="Neurotransmitter-gated ion-channel transmembrane pore"/>
    <property type="match status" value="1"/>
</dbReference>
<keyword evidence="12" id="KW-0628">Postsynaptic cell membrane</keyword>
<sequence length="452" mass="51118">MAALQTLALLSVIGISSSQTSECSYFNLMSHLNLTSSNEALQVARPVKSWNTTTLVQLDMVLFGILGVDEKSQTVALQVLIRMSWRNELLSWNPSEFCGIDMLNIPRSMVWIPDIAIKEDASDTGSVQEDPFLKLDPSGLLSGTSRQQLTYTCQLDLFRFPFDQQNCSLEFYSLSHNSRSLKLETTGNGTAFTIVSKMIKTTEGEWTLVELQVTEDAASTLQRVGSSLQYTVREHQEAVRATWSSSGSRRLQVVMKRRPFLYVINLILPLMFLLFLDLASFFISESKLSFKVTVLLSVFVLLLNLQTILPSTEEHMPMLAVYCVSIFTLVFFGVLEAVLVSFLIEMDDSRREEAKGAVRAEVDNQPKAQRPTEPTEETDETEENQPDDQNLLKLILDKVQLTLLEVLRERQDKRKPGCFRKLAKLIDVVFFAIYLTTIIISLIVLFVIWIGK</sequence>
<evidence type="ECO:0000256" key="5">
    <source>
        <dbReference type="ARBA" id="ARBA00022989"/>
    </source>
</evidence>
<keyword evidence="5 20" id="KW-1133">Transmembrane helix</keyword>
<evidence type="ECO:0000256" key="10">
    <source>
        <dbReference type="ARBA" id="ARBA00023170"/>
    </source>
</evidence>
<feature type="transmembrane region" description="Helical" evidence="20">
    <location>
        <begin position="425"/>
        <end position="450"/>
    </location>
</feature>
<feature type="region of interest" description="Disordered" evidence="21">
    <location>
        <begin position="355"/>
        <end position="386"/>
    </location>
</feature>
<feature type="compositionally biased region" description="Acidic residues" evidence="21">
    <location>
        <begin position="374"/>
        <end position="386"/>
    </location>
</feature>
<feature type="transmembrane region" description="Helical" evidence="20">
    <location>
        <begin position="259"/>
        <end position="276"/>
    </location>
</feature>
<evidence type="ECO:0000256" key="3">
    <source>
        <dbReference type="ARBA" id="ARBA00022692"/>
    </source>
</evidence>
<feature type="transmembrane region" description="Helical" evidence="20">
    <location>
        <begin position="319"/>
        <end position="344"/>
    </location>
</feature>
<organism evidence="24 25">
    <name type="scientific">Oryzias sinensis</name>
    <name type="common">Chinese medaka</name>
    <dbReference type="NCBI Taxonomy" id="183150"/>
    <lineage>
        <taxon>Eukaryota</taxon>
        <taxon>Metazoa</taxon>
        <taxon>Chordata</taxon>
        <taxon>Craniata</taxon>
        <taxon>Vertebrata</taxon>
        <taxon>Euteleostomi</taxon>
        <taxon>Actinopterygii</taxon>
        <taxon>Neopterygii</taxon>
        <taxon>Teleostei</taxon>
        <taxon>Neoteleostei</taxon>
        <taxon>Acanthomorphata</taxon>
        <taxon>Ovalentaria</taxon>
        <taxon>Atherinomorphae</taxon>
        <taxon>Beloniformes</taxon>
        <taxon>Adrianichthyidae</taxon>
        <taxon>Oryziinae</taxon>
        <taxon>Oryzias</taxon>
    </lineage>
</organism>
<keyword evidence="1 20" id="KW-0813">Transport</keyword>
<evidence type="ECO:0000256" key="21">
    <source>
        <dbReference type="SAM" id="MobiDB-lite"/>
    </source>
</evidence>
<dbReference type="Gene3D" id="2.70.170.10">
    <property type="entry name" value="Neurotransmitter-gated ion-channel ligand-binding domain"/>
    <property type="match status" value="1"/>
</dbReference>
<feature type="transmembrane region" description="Helical" evidence="20">
    <location>
        <begin position="288"/>
        <end position="307"/>
    </location>
</feature>
<dbReference type="GO" id="GO:0045211">
    <property type="term" value="C:postsynaptic membrane"/>
    <property type="evidence" value="ECO:0007669"/>
    <property type="project" value="UniProtKB-SubCell"/>
</dbReference>
<feature type="domain" description="Neurotransmitter-gated ion-channel transmembrane" evidence="23">
    <location>
        <begin position="266"/>
        <end position="386"/>
    </location>
</feature>
<keyword evidence="13" id="KW-1071">Ligand-gated ion channel</keyword>
<comment type="catalytic activity">
    <reaction evidence="16">
        <text>K(+)(in) = K(+)(out)</text>
        <dbReference type="Rhea" id="RHEA:29463"/>
        <dbReference type="ChEBI" id="CHEBI:29103"/>
    </reaction>
</comment>
<feature type="domain" description="Neurotransmitter-gated ion-channel ligand-binding" evidence="22">
    <location>
        <begin position="44"/>
        <end position="215"/>
    </location>
</feature>
<reference evidence="24" key="1">
    <citation type="submission" date="2025-08" db="UniProtKB">
        <authorList>
            <consortium name="Ensembl"/>
        </authorList>
    </citation>
    <scope>IDENTIFICATION</scope>
</reference>
<evidence type="ECO:0000256" key="7">
    <source>
        <dbReference type="ARBA" id="ARBA00023065"/>
    </source>
</evidence>
<dbReference type="PANTHER" id="PTHR18945">
    <property type="entry name" value="NEUROTRANSMITTER GATED ION CHANNEL"/>
    <property type="match status" value="1"/>
</dbReference>
<evidence type="ECO:0000256" key="11">
    <source>
        <dbReference type="ARBA" id="ARBA00023180"/>
    </source>
</evidence>
<keyword evidence="8 20" id="KW-0472">Membrane</keyword>
<evidence type="ECO:0000259" key="23">
    <source>
        <dbReference type="Pfam" id="PF02932"/>
    </source>
</evidence>
<dbReference type="FunFam" id="2.70.170.10:FF:000017">
    <property type="entry name" value="5-hydroxytryptamine receptor 3A"/>
    <property type="match status" value="1"/>
</dbReference>
<evidence type="ECO:0000259" key="22">
    <source>
        <dbReference type="Pfam" id="PF02931"/>
    </source>
</evidence>
<evidence type="ECO:0000256" key="17">
    <source>
        <dbReference type="ARBA" id="ARBA00036239"/>
    </source>
</evidence>
<dbReference type="InterPro" id="IPR006202">
    <property type="entry name" value="Neur_chan_lig-bd"/>
</dbReference>
<dbReference type="InterPro" id="IPR038050">
    <property type="entry name" value="Neuro_actylchol_rec"/>
</dbReference>
<dbReference type="Pfam" id="PF02931">
    <property type="entry name" value="Neur_chan_LBD"/>
    <property type="match status" value="1"/>
</dbReference>
<keyword evidence="11" id="KW-0325">Glycoprotein</keyword>
<dbReference type="PRINTS" id="PR00252">
    <property type="entry name" value="NRIONCHANNEL"/>
</dbReference>
<dbReference type="GO" id="GO:0005230">
    <property type="term" value="F:extracellular ligand-gated monoatomic ion channel activity"/>
    <property type="evidence" value="ECO:0007669"/>
    <property type="project" value="InterPro"/>
</dbReference>
<keyword evidence="2" id="KW-1003">Cell membrane</keyword>
<comment type="function">
    <text evidence="19">Forms serotonin (5-hydroxytryptamine/5-HT3)-activated cation-selective channel complexes, which when activated cause fast, depolarizing responses in neurons.</text>
</comment>
<keyword evidence="14 20" id="KW-0407">Ion channel</keyword>
<evidence type="ECO:0000256" key="18">
    <source>
        <dbReference type="ARBA" id="ARBA00036634"/>
    </source>
</evidence>
<evidence type="ECO:0000256" key="19">
    <source>
        <dbReference type="ARBA" id="ARBA00037540"/>
    </source>
</evidence>
<feature type="compositionally biased region" description="Basic and acidic residues" evidence="21">
    <location>
        <begin position="355"/>
        <end position="364"/>
    </location>
</feature>
<dbReference type="Pfam" id="PF02932">
    <property type="entry name" value="Neur_chan_memb"/>
    <property type="match status" value="1"/>
</dbReference>
<dbReference type="InterPro" id="IPR036734">
    <property type="entry name" value="Neur_chan_lig-bd_sf"/>
</dbReference>
<keyword evidence="10" id="KW-0675">Receptor</keyword>
<reference evidence="24" key="2">
    <citation type="submission" date="2025-09" db="UniProtKB">
        <authorList>
            <consortium name="Ensembl"/>
        </authorList>
    </citation>
    <scope>IDENTIFICATION</scope>
</reference>
<evidence type="ECO:0000256" key="16">
    <source>
        <dbReference type="ARBA" id="ARBA00034430"/>
    </source>
</evidence>
<evidence type="ECO:0000256" key="20">
    <source>
        <dbReference type="RuleBase" id="RU000687"/>
    </source>
</evidence>
<keyword evidence="25" id="KW-1185">Reference proteome</keyword>
<name>A0A8C7YPQ7_9TELE</name>
<evidence type="ECO:0000256" key="13">
    <source>
        <dbReference type="ARBA" id="ARBA00023286"/>
    </source>
</evidence>
<dbReference type="GeneTree" id="ENSGT00940000163471"/>
<dbReference type="PROSITE" id="PS00236">
    <property type="entry name" value="NEUROTR_ION_CHANNEL"/>
    <property type="match status" value="1"/>
</dbReference>
<evidence type="ECO:0000256" key="2">
    <source>
        <dbReference type="ARBA" id="ARBA00022475"/>
    </source>
</evidence>
<evidence type="ECO:0000256" key="15">
    <source>
        <dbReference type="ARBA" id="ARBA00034104"/>
    </source>
</evidence>
<protein>
    <recommendedName>
        <fullName evidence="26">5-hydroxytryptamine receptor 3A-like</fullName>
    </recommendedName>
</protein>
<comment type="catalytic activity">
    <reaction evidence="18">
        <text>Ca(2+)(in) = Ca(2+)(out)</text>
        <dbReference type="Rhea" id="RHEA:29671"/>
        <dbReference type="ChEBI" id="CHEBI:29108"/>
    </reaction>
</comment>
<evidence type="ECO:0000256" key="8">
    <source>
        <dbReference type="ARBA" id="ARBA00023136"/>
    </source>
</evidence>
<accession>A0A8C7YPQ7</accession>
<evidence type="ECO:0000256" key="4">
    <source>
        <dbReference type="ARBA" id="ARBA00022729"/>
    </source>
</evidence>
<keyword evidence="3 20" id="KW-0812">Transmembrane</keyword>
<evidence type="ECO:0000256" key="6">
    <source>
        <dbReference type="ARBA" id="ARBA00023018"/>
    </source>
</evidence>
<keyword evidence="7 20" id="KW-0406">Ion transport</keyword>
<evidence type="ECO:0000313" key="25">
    <source>
        <dbReference type="Proteomes" id="UP000694383"/>
    </source>
</evidence>
<comment type="similarity">
    <text evidence="20">Belongs to the ligand-gated ion channel (TC 1.A.9) family.</text>
</comment>
<evidence type="ECO:0000313" key="24">
    <source>
        <dbReference type="Ensembl" id="ENSOSIP00000030941.1"/>
    </source>
</evidence>
<evidence type="ECO:0000256" key="1">
    <source>
        <dbReference type="ARBA" id="ARBA00022448"/>
    </source>
</evidence>
<dbReference type="Ensembl" id="ENSOSIT00000032610.1">
    <property type="protein sequence ID" value="ENSOSIP00000030941.1"/>
    <property type="gene ID" value="ENSOSIG00000015903.1"/>
</dbReference>
<dbReference type="InterPro" id="IPR006201">
    <property type="entry name" value="Neur_channel"/>
</dbReference>
<evidence type="ECO:0000256" key="14">
    <source>
        <dbReference type="ARBA" id="ARBA00023303"/>
    </source>
</evidence>
<dbReference type="SUPFAM" id="SSF63712">
    <property type="entry name" value="Nicotinic receptor ligand binding domain-like"/>
    <property type="match status" value="1"/>
</dbReference>
<keyword evidence="4 20" id="KW-0732">Signal</keyword>
<dbReference type="Gene3D" id="1.20.58.390">
    <property type="entry name" value="Neurotransmitter-gated ion-channel transmembrane domain"/>
    <property type="match status" value="1"/>
</dbReference>
<proteinExistence type="inferred from homology"/>
<feature type="chain" id="PRO_5034562341" description="5-hydroxytryptamine receptor 3A-like" evidence="20">
    <location>
        <begin position="19"/>
        <end position="452"/>
    </location>
</feature>
<dbReference type="Proteomes" id="UP000694383">
    <property type="component" value="Unplaced"/>
</dbReference>
<evidence type="ECO:0008006" key="26">
    <source>
        <dbReference type="Google" id="ProtNLM"/>
    </source>
</evidence>
<dbReference type="InterPro" id="IPR006029">
    <property type="entry name" value="Neurotrans-gated_channel_TM"/>
</dbReference>
<evidence type="ECO:0000256" key="9">
    <source>
        <dbReference type="ARBA" id="ARBA00023157"/>
    </source>
</evidence>
<keyword evidence="6" id="KW-0770">Synapse</keyword>
<keyword evidence="9" id="KW-1015">Disulfide bond</keyword>
<dbReference type="InterPro" id="IPR018000">
    <property type="entry name" value="Neurotransmitter_ion_chnl_CS"/>
</dbReference>
<comment type="catalytic activity">
    <reaction evidence="17">
        <text>Na(+)(in) = Na(+)(out)</text>
        <dbReference type="Rhea" id="RHEA:34963"/>
        <dbReference type="ChEBI" id="CHEBI:29101"/>
    </reaction>
</comment>
<evidence type="ECO:0000256" key="12">
    <source>
        <dbReference type="ARBA" id="ARBA00023257"/>
    </source>
</evidence>
<comment type="subcellular location">
    <subcellularLocation>
        <location evidence="15">Postsynaptic cell membrane</location>
        <topology evidence="15">Multi-pass membrane protein</topology>
    </subcellularLocation>
</comment>
<feature type="signal peptide" evidence="20">
    <location>
        <begin position="1"/>
        <end position="18"/>
    </location>
</feature>
<dbReference type="GO" id="GO:0004888">
    <property type="term" value="F:transmembrane signaling receptor activity"/>
    <property type="evidence" value="ECO:0007669"/>
    <property type="project" value="InterPro"/>
</dbReference>